<reference evidence="1 2" key="1">
    <citation type="submission" date="2018-02" db="EMBL/GenBank/DDBJ databases">
        <title>Complete genome sequence of Agrobacterium tumefaciens 1D1609.</title>
        <authorList>
            <person name="Cho S.-T."/>
            <person name="Haryono M."/>
            <person name="Chang H.-H."/>
            <person name="Santos M.N."/>
            <person name="Lai E.-M."/>
            <person name="Kuo C.-H."/>
        </authorList>
    </citation>
    <scope>NUCLEOTIDE SEQUENCE [LARGE SCALE GENOMIC DNA]</scope>
    <source>
        <strain evidence="1 2">1D1609</strain>
    </source>
</reference>
<sequence>MQIRDSLTVDAAGLTLTRDGYVVGEAKVSRAYNVQQYYGAELGLMGDEAAKVFGVYRDPAVVFDEKSMLSLAGRPVTRGHPDGEVNASNWRDLAKGTMGGTIKRDGEHVVASMVIMDADSAKEVMEGARALSAGYTVSVVRDEGIAPDGTPYQFRQAGELRFNHVAYLPDNNPRAGNTRIGDAWRDKGLAPITPSKKEDKMSDALKTVVLGDKAVQVAVSDVAAFEAFKADAAKALADANAAHTAALAAKDAELAKKDAELDAMKAKVLSDADLDKRVQDRADLIAVASVIAKDVKTTGLSDAAIRKAVVVAKIGDAAVAGKTDAYIDARFDLLVEDAAKGAPDPFAAVVKDGLNSNNDADKVVTDAYAQMVKDLKSGTAAVN</sequence>
<evidence type="ECO:0008006" key="3">
    <source>
        <dbReference type="Google" id="ProtNLM"/>
    </source>
</evidence>
<gene>
    <name evidence="1" type="ORF">At1D1609_17720</name>
</gene>
<dbReference type="AlphaFoldDB" id="A0A2L2LC44"/>
<dbReference type="Pfam" id="PF09979">
    <property type="entry name" value="DUF2213"/>
    <property type="match status" value="1"/>
</dbReference>
<evidence type="ECO:0000313" key="1">
    <source>
        <dbReference type="EMBL" id="AVH41826.1"/>
    </source>
</evidence>
<dbReference type="InterPro" id="IPR016913">
    <property type="entry name" value="UCP029215"/>
</dbReference>
<dbReference type="Proteomes" id="UP000237717">
    <property type="component" value="Chromosome I"/>
</dbReference>
<organism evidence="1 2">
    <name type="scientific">Agrobacterium tumefaciens</name>
    <dbReference type="NCBI Taxonomy" id="358"/>
    <lineage>
        <taxon>Bacteria</taxon>
        <taxon>Pseudomonadati</taxon>
        <taxon>Pseudomonadota</taxon>
        <taxon>Alphaproteobacteria</taxon>
        <taxon>Hyphomicrobiales</taxon>
        <taxon>Rhizobiaceae</taxon>
        <taxon>Rhizobium/Agrobacterium group</taxon>
        <taxon>Agrobacterium</taxon>
        <taxon>Agrobacterium tumefaciens complex</taxon>
    </lineage>
</organism>
<accession>A0A2L2LC44</accession>
<dbReference type="EMBL" id="CP026924">
    <property type="protein sequence ID" value="AVH41826.1"/>
    <property type="molecule type" value="Genomic_DNA"/>
</dbReference>
<proteinExistence type="predicted"/>
<name>A0A2L2LC44_AGRTU</name>
<evidence type="ECO:0000313" key="2">
    <source>
        <dbReference type="Proteomes" id="UP000237717"/>
    </source>
</evidence>
<dbReference type="PIRSF" id="PIRSF029215">
    <property type="entry name" value="UCP029215"/>
    <property type="match status" value="1"/>
</dbReference>
<protein>
    <recommendedName>
        <fullName evidence="3">DUF2213 domain-containing protein</fullName>
    </recommendedName>
</protein>
<dbReference type="RefSeq" id="WP_104679440.1">
    <property type="nucleotide sequence ID" value="NZ_CP026924.1"/>
</dbReference>